<protein>
    <recommendedName>
        <fullName evidence="3">NAD(P)-binding domain-containing protein</fullName>
    </recommendedName>
</protein>
<dbReference type="EMBL" id="JAWJZY010000001">
    <property type="protein sequence ID" value="MEE8657767.1"/>
    <property type="molecule type" value="Genomic_DNA"/>
</dbReference>
<gene>
    <name evidence="1" type="ORF">DOFOFD_01895</name>
</gene>
<evidence type="ECO:0000313" key="1">
    <source>
        <dbReference type="EMBL" id="MEE8657767.1"/>
    </source>
</evidence>
<dbReference type="Gene3D" id="3.40.50.720">
    <property type="entry name" value="NAD(P)-binding Rossmann-like Domain"/>
    <property type="match status" value="2"/>
</dbReference>
<name>A0ABU7TZ59_9PROT</name>
<dbReference type="SUPFAM" id="SSF51735">
    <property type="entry name" value="NAD(P)-binding Rossmann-fold domains"/>
    <property type="match status" value="1"/>
</dbReference>
<dbReference type="InterPro" id="IPR036291">
    <property type="entry name" value="NAD(P)-bd_dom_sf"/>
</dbReference>
<evidence type="ECO:0000313" key="2">
    <source>
        <dbReference type="Proteomes" id="UP001312908"/>
    </source>
</evidence>
<accession>A0ABU7TZ59</accession>
<organism evidence="1 2">
    <name type="scientific">Sorlinia euscelidii</name>
    <dbReference type="NCBI Taxonomy" id="3081148"/>
    <lineage>
        <taxon>Bacteria</taxon>
        <taxon>Pseudomonadati</taxon>
        <taxon>Pseudomonadota</taxon>
        <taxon>Alphaproteobacteria</taxon>
        <taxon>Acetobacterales</taxon>
        <taxon>Acetobacteraceae</taxon>
        <taxon>Sorlinia</taxon>
    </lineage>
</organism>
<dbReference type="RefSeq" id="WP_394818762.1">
    <property type="nucleotide sequence ID" value="NZ_JAWJZY010000001.1"/>
</dbReference>
<evidence type="ECO:0008006" key="3">
    <source>
        <dbReference type="Google" id="ProtNLM"/>
    </source>
</evidence>
<comment type="caution">
    <text evidence="1">The sequence shown here is derived from an EMBL/GenBank/DDBJ whole genome shotgun (WGS) entry which is preliminary data.</text>
</comment>
<proteinExistence type="predicted"/>
<dbReference type="Proteomes" id="UP001312908">
    <property type="component" value="Unassembled WGS sequence"/>
</dbReference>
<reference evidence="1 2" key="1">
    <citation type="submission" date="2023-10" db="EMBL/GenBank/DDBJ databases">
        <title>Sorlinia euscelidii gen. nov., sp. nov., an acetic acid bacteria isolated from the gut of Euscelidius variegatus emitter.</title>
        <authorList>
            <person name="Michoud G."/>
            <person name="Marasco R."/>
            <person name="Seferji K."/>
            <person name="Gonella E."/>
            <person name="Garuglieri E."/>
            <person name="Alma A."/>
            <person name="Mapelli F."/>
            <person name="Borin S."/>
            <person name="Daffonchio D."/>
            <person name="Crotti E."/>
        </authorList>
    </citation>
    <scope>NUCLEOTIDE SEQUENCE [LARGE SCALE GENOMIC DNA]</scope>
    <source>
        <strain evidence="1 2">EV16P</strain>
    </source>
</reference>
<keyword evidence="2" id="KW-1185">Reference proteome</keyword>
<sequence length="293" mass="32240">MSALRIHVIGALGRSGYALCEALIARGYVVIPVIRREGNLPEGVQPARFADLNGDAASLEAALHDAEIIVNTANASYTSAVLAAMPEDSRLVAMGSTRLFTRFPDKFAHDIRKAIHLLSESRVPNIMLLPSMIYGARADVTTRRLVGILQRLPVIPLPKFGRMRIQPIFQGDVTLALIATIELMAGSGHDDLPPFIVIAGPRDVAYRDYLRMVVKAAGLRRRPIISVPVFLLKALIPILGLIPGVPHVTKAEIDRLTENRCFSISDMSKILRVTPIELEEGLRFLFSGKNRRR</sequence>